<dbReference type="HOGENOM" id="CLU_2729159_0_0_1"/>
<accession>A0A0A1UR16</accession>
<organism evidence="1 2">
    <name type="scientific">Metarhizium robertsii</name>
    <dbReference type="NCBI Taxonomy" id="568076"/>
    <lineage>
        <taxon>Eukaryota</taxon>
        <taxon>Fungi</taxon>
        <taxon>Dikarya</taxon>
        <taxon>Ascomycota</taxon>
        <taxon>Pezizomycotina</taxon>
        <taxon>Sordariomycetes</taxon>
        <taxon>Hypocreomycetidae</taxon>
        <taxon>Hypocreales</taxon>
        <taxon>Clavicipitaceae</taxon>
        <taxon>Metarhizium</taxon>
    </lineage>
</organism>
<keyword evidence="1" id="KW-0489">Methyltransferase</keyword>
<gene>
    <name evidence="1" type="ORF">X797_009238</name>
</gene>
<keyword evidence="1" id="KW-0808">Transferase</keyword>
<name>A0A0A1UR16_9HYPO</name>
<evidence type="ECO:0000313" key="2">
    <source>
        <dbReference type="Proteomes" id="UP000030151"/>
    </source>
</evidence>
<proteinExistence type="predicted"/>
<dbReference type="EMBL" id="JELW01000034">
    <property type="protein sequence ID" value="EXU97682.1"/>
    <property type="molecule type" value="Genomic_DNA"/>
</dbReference>
<dbReference type="Proteomes" id="UP000030151">
    <property type="component" value="Unassembled WGS sequence"/>
</dbReference>
<dbReference type="InterPro" id="IPR014776">
    <property type="entry name" value="4pyrrole_Mease_sub2"/>
</dbReference>
<dbReference type="AlphaFoldDB" id="A0A0A1UR16"/>
<dbReference type="GO" id="GO:0008168">
    <property type="term" value="F:methyltransferase activity"/>
    <property type="evidence" value="ECO:0007669"/>
    <property type="project" value="UniProtKB-KW"/>
</dbReference>
<reference evidence="1 2" key="1">
    <citation type="submission" date="2014-02" db="EMBL/GenBank/DDBJ databases">
        <title>The genome sequence of the entomopathogenic fungus Metarhizium robertsii ARSEF 2575.</title>
        <authorList>
            <person name="Giuliano Garisto Donzelli B."/>
            <person name="Roe B.A."/>
            <person name="Macmil S.L."/>
            <person name="Krasnoff S.B."/>
            <person name="Gibson D.M."/>
        </authorList>
    </citation>
    <scope>NUCLEOTIDE SEQUENCE [LARGE SCALE GENOMIC DNA]</scope>
    <source>
        <strain evidence="1 2">ARSEF 2575</strain>
    </source>
</reference>
<dbReference type="Gene3D" id="3.30.950.10">
    <property type="entry name" value="Methyltransferase, Cobalt-precorrin-4 Transmethylase, Domain 2"/>
    <property type="match status" value="1"/>
</dbReference>
<dbReference type="GO" id="GO:0032259">
    <property type="term" value="P:methylation"/>
    <property type="evidence" value="ECO:0007669"/>
    <property type="project" value="UniProtKB-KW"/>
</dbReference>
<sequence length="72" mass="7600">RVIRTTLRHVVEAVDAEGSRPPGLLVVGAACEALFEREKGRAWVVEEGFGGFDSGPDDNWMAALQGAMGGDA</sequence>
<feature type="non-terminal residue" evidence="1">
    <location>
        <position position="1"/>
    </location>
</feature>
<evidence type="ECO:0000313" key="1">
    <source>
        <dbReference type="EMBL" id="EXU97682.1"/>
    </source>
</evidence>
<comment type="caution">
    <text evidence="1">The sequence shown here is derived from an EMBL/GenBank/DDBJ whole genome shotgun (WGS) entry which is preliminary data.</text>
</comment>
<protein>
    <submittedName>
        <fullName evidence="1">Uroporphyrinogen-III methylase family protein</fullName>
    </submittedName>
</protein>